<dbReference type="Pfam" id="PF13561">
    <property type="entry name" value="adh_short_C2"/>
    <property type="match status" value="1"/>
</dbReference>
<evidence type="ECO:0000256" key="3">
    <source>
        <dbReference type="ARBA" id="ARBA00023027"/>
    </source>
</evidence>
<reference evidence="5" key="1">
    <citation type="submission" date="2018-05" db="EMBL/GenBank/DDBJ databases">
        <authorList>
            <person name="Lanie J.A."/>
            <person name="Ng W.-L."/>
            <person name="Kazmierczak K.M."/>
            <person name="Andrzejewski T.M."/>
            <person name="Davidsen T.M."/>
            <person name="Wayne K.J."/>
            <person name="Tettelin H."/>
            <person name="Glass J.I."/>
            <person name="Rusch D."/>
            <person name="Podicherti R."/>
            <person name="Tsui H.-C.T."/>
            <person name="Winkler M.E."/>
        </authorList>
    </citation>
    <scope>NUCLEOTIDE SEQUENCE</scope>
</reference>
<keyword evidence="3" id="KW-0520">NAD</keyword>
<dbReference type="FunFam" id="3.40.50.720:FF:000084">
    <property type="entry name" value="Short-chain dehydrogenase reductase"/>
    <property type="match status" value="1"/>
</dbReference>
<dbReference type="InterPro" id="IPR036291">
    <property type="entry name" value="NAD(P)-bd_dom_sf"/>
</dbReference>
<evidence type="ECO:0008006" key="6">
    <source>
        <dbReference type="Google" id="ProtNLM"/>
    </source>
</evidence>
<dbReference type="SUPFAM" id="SSF51735">
    <property type="entry name" value="NAD(P)-binding Rossmann-fold domains"/>
    <property type="match status" value="1"/>
</dbReference>
<organism evidence="5">
    <name type="scientific">marine metagenome</name>
    <dbReference type="NCBI Taxonomy" id="408172"/>
    <lineage>
        <taxon>unclassified sequences</taxon>
        <taxon>metagenomes</taxon>
        <taxon>ecological metagenomes</taxon>
    </lineage>
</organism>
<comment type="similarity">
    <text evidence="1">Belongs to the short-chain dehydrogenases/reductases (SDR) family.</text>
</comment>
<name>A0A382QZ89_9ZZZZ</name>
<proteinExistence type="inferred from homology"/>
<gene>
    <name evidence="5" type="ORF">METZ01_LOCUS343076</name>
</gene>
<dbReference type="EMBL" id="UINC01117650">
    <property type="protein sequence ID" value="SVC90222.1"/>
    <property type="molecule type" value="Genomic_DNA"/>
</dbReference>
<dbReference type="PRINTS" id="PR00080">
    <property type="entry name" value="SDRFAMILY"/>
</dbReference>
<dbReference type="InterPro" id="IPR002347">
    <property type="entry name" value="SDR_fam"/>
</dbReference>
<keyword evidence="4" id="KW-0443">Lipid metabolism</keyword>
<dbReference type="GO" id="GO:0006629">
    <property type="term" value="P:lipid metabolic process"/>
    <property type="evidence" value="ECO:0007669"/>
    <property type="project" value="UniProtKB-KW"/>
</dbReference>
<accession>A0A382QZ89</accession>
<keyword evidence="2" id="KW-0560">Oxidoreductase</keyword>
<evidence type="ECO:0000313" key="5">
    <source>
        <dbReference type="EMBL" id="SVC90222.1"/>
    </source>
</evidence>
<dbReference type="NCBIfam" id="NF005559">
    <property type="entry name" value="PRK07231.1"/>
    <property type="match status" value="1"/>
</dbReference>
<dbReference type="GO" id="GO:0016491">
    <property type="term" value="F:oxidoreductase activity"/>
    <property type="evidence" value="ECO:0007669"/>
    <property type="project" value="UniProtKB-KW"/>
</dbReference>
<dbReference type="InterPro" id="IPR020904">
    <property type="entry name" value="Sc_DH/Rdtase_CS"/>
</dbReference>
<evidence type="ECO:0000256" key="2">
    <source>
        <dbReference type="ARBA" id="ARBA00023002"/>
    </source>
</evidence>
<protein>
    <recommendedName>
        <fullName evidence="6">Cyclopentanol dehydrogenase</fullName>
    </recommendedName>
</protein>
<dbReference type="AlphaFoldDB" id="A0A382QZ89"/>
<dbReference type="PROSITE" id="PS00061">
    <property type="entry name" value="ADH_SHORT"/>
    <property type="match status" value="1"/>
</dbReference>
<dbReference type="PANTHER" id="PTHR43180">
    <property type="entry name" value="3-OXOACYL-(ACYL-CARRIER-PROTEIN) REDUCTASE (AFU_ORTHOLOGUE AFUA_6G11210)"/>
    <property type="match status" value="1"/>
</dbReference>
<evidence type="ECO:0000256" key="1">
    <source>
        <dbReference type="ARBA" id="ARBA00006484"/>
    </source>
</evidence>
<evidence type="ECO:0000256" key="4">
    <source>
        <dbReference type="ARBA" id="ARBA00023098"/>
    </source>
</evidence>
<dbReference type="PRINTS" id="PR00081">
    <property type="entry name" value="GDHRDH"/>
</dbReference>
<dbReference type="Gene3D" id="3.40.50.720">
    <property type="entry name" value="NAD(P)-binding Rossmann-like Domain"/>
    <property type="match status" value="1"/>
</dbReference>
<sequence>MRLKGKVGIVTGGARGMGEAEAKLFAREGAKVVVADLLRVEGQAVVDDINSTGGEAVYSYLNVTDEENWESVITDAVSRFGKLDILDNNAGMDGAHDPHLLETNAWDVVMDVNAKGVFLGIKYGVTAMRKTRSGSIINISSISGFVGMEATHMGYNASKGAVRIMSKSAAVQCAREGIRVNSVHPGIMPPMSGTIRSPERHEYLVTEKIPMGRVGRVEEVALGVLFLASDDASYITGTELVIDGGYLAI</sequence>
<dbReference type="PANTHER" id="PTHR43180:SF28">
    <property type="entry name" value="NAD(P)-BINDING ROSSMANN-FOLD SUPERFAMILY PROTEIN"/>
    <property type="match status" value="1"/>
</dbReference>